<keyword evidence="2" id="KW-1185">Reference proteome</keyword>
<accession>A0A182WUY3</accession>
<dbReference type="PANTHER" id="PTHR47331">
    <property type="entry name" value="PHD-TYPE DOMAIN-CONTAINING PROTEIN"/>
    <property type="match status" value="1"/>
</dbReference>
<evidence type="ECO:0000313" key="2">
    <source>
        <dbReference type="Proteomes" id="UP000076407"/>
    </source>
</evidence>
<proteinExistence type="predicted"/>
<reference evidence="1" key="1">
    <citation type="submission" date="2020-05" db="UniProtKB">
        <authorList>
            <consortium name="EnsemblMetazoa"/>
        </authorList>
    </citation>
    <scope>IDENTIFICATION</scope>
    <source>
        <strain evidence="1">SANGQUA</strain>
    </source>
</reference>
<dbReference type="VEuPathDB" id="VectorBase:AQUA001339"/>
<dbReference type="AlphaFoldDB" id="A0A182WUY3"/>
<name>A0A182WUY3_ANOQN</name>
<dbReference type="EnsemblMetazoa" id="AQUA001339-RA">
    <property type="protein sequence ID" value="AQUA001339-PA"/>
    <property type="gene ID" value="AQUA001339"/>
</dbReference>
<sequence>MDDERLDHLKQLPWPEYRDARPQLLIGLGNLRLAVPLKTRKALALECLERRMERDPKLKTVVHHHIADMMEKGYIHKETSAELAECNSKRIWYLPLGVITNPKKPGKVRIIWDVVPK</sequence>
<dbReference type="Proteomes" id="UP000076407">
    <property type="component" value="Unassembled WGS sequence"/>
</dbReference>
<dbReference type="PANTHER" id="PTHR47331:SF5">
    <property type="entry name" value="RIBONUCLEASE H"/>
    <property type="match status" value="1"/>
</dbReference>
<evidence type="ECO:0000313" key="1">
    <source>
        <dbReference type="EnsemblMetazoa" id="AQUA001339-PA"/>
    </source>
</evidence>
<organism evidence="1 2">
    <name type="scientific">Anopheles quadriannulatus</name>
    <name type="common">Mosquito</name>
    <dbReference type="NCBI Taxonomy" id="34691"/>
    <lineage>
        <taxon>Eukaryota</taxon>
        <taxon>Metazoa</taxon>
        <taxon>Ecdysozoa</taxon>
        <taxon>Arthropoda</taxon>
        <taxon>Hexapoda</taxon>
        <taxon>Insecta</taxon>
        <taxon>Pterygota</taxon>
        <taxon>Neoptera</taxon>
        <taxon>Endopterygota</taxon>
        <taxon>Diptera</taxon>
        <taxon>Nematocera</taxon>
        <taxon>Culicoidea</taxon>
        <taxon>Culicidae</taxon>
        <taxon>Anophelinae</taxon>
        <taxon>Anopheles</taxon>
    </lineage>
</organism>
<protein>
    <submittedName>
        <fullName evidence="1">Uncharacterized protein</fullName>
    </submittedName>
</protein>